<evidence type="ECO:0000313" key="6">
    <source>
        <dbReference type="Proteomes" id="UP001489004"/>
    </source>
</evidence>
<keyword evidence="2" id="KW-0963">Cytoplasm</keyword>
<dbReference type="PANTHER" id="PTHR12356:SF3">
    <property type="entry name" value="NUCLEAR MIGRATION PROTEIN NUDC"/>
    <property type="match status" value="1"/>
</dbReference>
<dbReference type="AlphaFoldDB" id="A0AAW1Q0Q9"/>
<keyword evidence="6" id="KW-1185">Reference proteome</keyword>
<dbReference type="CDD" id="cd06467">
    <property type="entry name" value="p23_NUDC_like"/>
    <property type="match status" value="1"/>
</dbReference>
<comment type="caution">
    <text evidence="5">The sequence shown here is derived from an EMBL/GenBank/DDBJ whole genome shotgun (WGS) entry which is preliminary data.</text>
</comment>
<feature type="domain" description="CS" evidence="4">
    <location>
        <begin position="111"/>
        <end position="218"/>
    </location>
</feature>
<evidence type="ECO:0000313" key="5">
    <source>
        <dbReference type="EMBL" id="KAK9814276.1"/>
    </source>
</evidence>
<dbReference type="InterPro" id="IPR036116">
    <property type="entry name" value="FN3_sf"/>
</dbReference>
<dbReference type="PROSITE" id="PS50853">
    <property type="entry name" value="FN3"/>
    <property type="match status" value="1"/>
</dbReference>
<proteinExistence type="predicted"/>
<dbReference type="PANTHER" id="PTHR12356">
    <property type="entry name" value="NUCLEAR MOVEMENT PROTEIN NUDC"/>
    <property type="match status" value="1"/>
</dbReference>
<name>A0AAW1Q0Q9_9CHLO</name>
<feature type="domain" description="Fibronectin type-III" evidence="3">
    <location>
        <begin position="9"/>
        <end position="105"/>
    </location>
</feature>
<dbReference type="SUPFAM" id="SSF49764">
    <property type="entry name" value="HSP20-like chaperones"/>
    <property type="match status" value="1"/>
</dbReference>
<dbReference type="InterPro" id="IPR008978">
    <property type="entry name" value="HSP20-like_chaperone"/>
</dbReference>
<protein>
    <recommendedName>
        <fullName evidence="7">Fibronectin type-III domain-containing protein</fullName>
    </recommendedName>
</protein>
<dbReference type="Pfam" id="PF04969">
    <property type="entry name" value="CS"/>
    <property type="match status" value="1"/>
</dbReference>
<dbReference type="Gene3D" id="2.60.40.10">
    <property type="entry name" value="Immunoglobulins"/>
    <property type="match status" value="1"/>
</dbReference>
<dbReference type="SUPFAM" id="SSF49265">
    <property type="entry name" value="Fibronectin type III"/>
    <property type="match status" value="1"/>
</dbReference>
<dbReference type="GO" id="GO:0005737">
    <property type="term" value="C:cytoplasm"/>
    <property type="evidence" value="ECO:0007669"/>
    <property type="project" value="UniProtKB-SubCell"/>
</dbReference>
<dbReference type="InterPro" id="IPR037898">
    <property type="entry name" value="NudC_fam"/>
</dbReference>
<dbReference type="Proteomes" id="UP001489004">
    <property type="component" value="Unassembled WGS sequence"/>
</dbReference>
<dbReference type="PROSITE" id="PS51203">
    <property type="entry name" value="CS"/>
    <property type="match status" value="1"/>
</dbReference>
<accession>A0AAW1Q0Q9</accession>
<dbReference type="GO" id="GO:0051082">
    <property type="term" value="F:unfolded protein binding"/>
    <property type="evidence" value="ECO:0007669"/>
    <property type="project" value="TreeGrafter"/>
</dbReference>
<dbReference type="InterPro" id="IPR013783">
    <property type="entry name" value="Ig-like_fold"/>
</dbReference>
<evidence type="ECO:0000259" key="3">
    <source>
        <dbReference type="PROSITE" id="PS50853"/>
    </source>
</evidence>
<dbReference type="Pfam" id="PF00041">
    <property type="entry name" value="fn3"/>
    <property type="match status" value="1"/>
</dbReference>
<evidence type="ECO:0008006" key="7">
    <source>
        <dbReference type="Google" id="ProtNLM"/>
    </source>
</evidence>
<dbReference type="GO" id="GO:0006457">
    <property type="term" value="P:protein folding"/>
    <property type="evidence" value="ECO:0007669"/>
    <property type="project" value="TreeGrafter"/>
</dbReference>
<evidence type="ECO:0000256" key="2">
    <source>
        <dbReference type="ARBA" id="ARBA00022490"/>
    </source>
</evidence>
<dbReference type="Gene3D" id="2.60.40.790">
    <property type="match status" value="1"/>
</dbReference>
<dbReference type="InterPro" id="IPR007052">
    <property type="entry name" value="CS_dom"/>
</dbReference>
<reference evidence="5 6" key="1">
    <citation type="journal article" date="2024" name="Nat. Commun.">
        <title>Phylogenomics reveals the evolutionary origins of lichenization in chlorophyte algae.</title>
        <authorList>
            <person name="Puginier C."/>
            <person name="Libourel C."/>
            <person name="Otte J."/>
            <person name="Skaloud P."/>
            <person name="Haon M."/>
            <person name="Grisel S."/>
            <person name="Petersen M."/>
            <person name="Berrin J.G."/>
            <person name="Delaux P.M."/>
            <person name="Dal Grande F."/>
            <person name="Keller J."/>
        </authorList>
    </citation>
    <scope>NUCLEOTIDE SEQUENCE [LARGE SCALE GENOMIC DNA]</scope>
    <source>
        <strain evidence="5 6">SAG 2043</strain>
    </source>
</reference>
<dbReference type="CDD" id="cd00063">
    <property type="entry name" value="FN3"/>
    <property type="match status" value="1"/>
</dbReference>
<evidence type="ECO:0000259" key="4">
    <source>
        <dbReference type="PROSITE" id="PS51203"/>
    </source>
</evidence>
<organism evidence="5 6">
    <name type="scientific">[Myrmecia] bisecta</name>
    <dbReference type="NCBI Taxonomy" id="41462"/>
    <lineage>
        <taxon>Eukaryota</taxon>
        <taxon>Viridiplantae</taxon>
        <taxon>Chlorophyta</taxon>
        <taxon>core chlorophytes</taxon>
        <taxon>Trebouxiophyceae</taxon>
        <taxon>Trebouxiales</taxon>
        <taxon>Trebouxiaceae</taxon>
        <taxon>Myrmecia</taxon>
    </lineage>
</organism>
<dbReference type="InterPro" id="IPR003961">
    <property type="entry name" value="FN3_dom"/>
</dbReference>
<sequence>MTSVLFSRAPWPPTLHVLDTRCNRVKLRIDPNLSCRFNVEEYEVQQRDPDMNQQATWTFIGKRHDLHRSITRLLPDTEYGLRVRAINRRGVSRWSDVVKIHTKLQPEDGGSAGPGYVWTQSSTEVCITVQVPSGTRGRQLVVDLRPQLLSVRVAPPGGPHSCGPGTILQGELSQPVRSMGEGSCWELVQEGSSTAVVLTLEKVTKSVAPKFDYWRSAFCGHPEIDTHALPGLESMNRPVSSSGSDSQFGAGLNLPGFSVLNHRNR</sequence>
<comment type="subcellular location">
    <subcellularLocation>
        <location evidence="1">Cytoplasm</location>
    </subcellularLocation>
</comment>
<gene>
    <name evidence="5" type="ORF">WJX72_003286</name>
</gene>
<evidence type="ECO:0000256" key="1">
    <source>
        <dbReference type="ARBA" id="ARBA00004496"/>
    </source>
</evidence>
<dbReference type="EMBL" id="JALJOR010000007">
    <property type="protein sequence ID" value="KAK9814276.1"/>
    <property type="molecule type" value="Genomic_DNA"/>
</dbReference>